<name>A0A264W7E2_9BACL</name>
<feature type="region of interest" description="Disordered" evidence="2">
    <location>
        <begin position="369"/>
        <end position="466"/>
    </location>
</feature>
<dbReference type="OrthoDB" id="2691125at2"/>
<evidence type="ECO:0000256" key="1">
    <source>
        <dbReference type="ARBA" id="ARBA00022729"/>
    </source>
</evidence>
<dbReference type="InterPro" id="IPR052913">
    <property type="entry name" value="Glycopeptide_resist_protein"/>
</dbReference>
<keyword evidence="1 3" id="KW-0732">Signal</keyword>
<dbReference type="InterPro" id="IPR007391">
    <property type="entry name" value="Vancomycin_resist_VanW"/>
</dbReference>
<keyword evidence="6" id="KW-1185">Reference proteome</keyword>
<dbReference type="Proteomes" id="UP000217065">
    <property type="component" value="Unassembled WGS sequence"/>
</dbReference>
<dbReference type="AlphaFoldDB" id="A0A264W7E2"/>
<accession>A0A264W7E2</accession>
<proteinExistence type="predicted"/>
<dbReference type="PANTHER" id="PTHR35788">
    <property type="entry name" value="EXPORTED PROTEIN-RELATED"/>
    <property type="match status" value="1"/>
</dbReference>
<feature type="signal peptide" evidence="3">
    <location>
        <begin position="1"/>
        <end position="25"/>
    </location>
</feature>
<dbReference type="Gene3D" id="2.20.230.10">
    <property type="entry name" value="Resuscitation-promoting factor rpfb"/>
    <property type="match status" value="1"/>
</dbReference>
<protein>
    <recommendedName>
        <fullName evidence="4">G5 domain-containing protein</fullName>
    </recommendedName>
</protein>
<evidence type="ECO:0000256" key="3">
    <source>
        <dbReference type="SAM" id="SignalP"/>
    </source>
</evidence>
<feature type="domain" description="G5" evidence="4">
    <location>
        <begin position="292"/>
        <end position="372"/>
    </location>
</feature>
<evidence type="ECO:0000313" key="6">
    <source>
        <dbReference type="Proteomes" id="UP000217065"/>
    </source>
</evidence>
<organism evidence="5 6">
    <name type="scientific">Tetzosporium hominis</name>
    <dbReference type="NCBI Taxonomy" id="2020506"/>
    <lineage>
        <taxon>Bacteria</taxon>
        <taxon>Bacillati</taxon>
        <taxon>Bacillota</taxon>
        <taxon>Bacilli</taxon>
        <taxon>Bacillales</taxon>
        <taxon>Caryophanaceae</taxon>
        <taxon>Tetzosporium</taxon>
    </lineage>
</organism>
<dbReference type="RefSeq" id="WP_094941343.1">
    <property type="nucleotide sequence ID" value="NZ_NOKQ01000116.1"/>
</dbReference>
<dbReference type="PROSITE" id="PS51109">
    <property type="entry name" value="G5"/>
    <property type="match status" value="1"/>
</dbReference>
<gene>
    <name evidence="5" type="ORF">CF394_00545</name>
</gene>
<dbReference type="SMART" id="SM01208">
    <property type="entry name" value="G5"/>
    <property type="match status" value="1"/>
</dbReference>
<comment type="caution">
    <text evidence="5">The sequence shown here is derived from an EMBL/GenBank/DDBJ whole genome shotgun (WGS) entry which is preliminary data.</text>
</comment>
<dbReference type="Pfam" id="PF07501">
    <property type="entry name" value="G5"/>
    <property type="match status" value="1"/>
</dbReference>
<evidence type="ECO:0000259" key="4">
    <source>
        <dbReference type="PROSITE" id="PS51109"/>
    </source>
</evidence>
<feature type="compositionally biased region" description="Gly residues" evidence="2">
    <location>
        <begin position="382"/>
        <end position="446"/>
    </location>
</feature>
<dbReference type="PANTHER" id="PTHR35788:SF1">
    <property type="entry name" value="EXPORTED PROTEIN"/>
    <property type="match status" value="1"/>
</dbReference>
<feature type="chain" id="PRO_5039057662" description="G5 domain-containing protein" evidence="3">
    <location>
        <begin position="26"/>
        <end position="466"/>
    </location>
</feature>
<feature type="compositionally biased region" description="Acidic residues" evidence="2">
    <location>
        <begin position="448"/>
        <end position="457"/>
    </location>
</feature>
<reference evidence="5 6" key="1">
    <citation type="submission" date="2017-07" db="EMBL/GenBank/DDBJ databases">
        <title>Tetzosporium hominis gen.nov. sp.nov.</title>
        <authorList>
            <person name="Tetz G."/>
            <person name="Tetz V."/>
        </authorList>
    </citation>
    <scope>NUCLEOTIDE SEQUENCE [LARGE SCALE GENOMIC DNA]</scope>
    <source>
        <strain evidence="5 6">VT-49</strain>
    </source>
</reference>
<dbReference type="InterPro" id="IPR011098">
    <property type="entry name" value="G5_dom"/>
</dbReference>
<evidence type="ECO:0000256" key="2">
    <source>
        <dbReference type="SAM" id="MobiDB-lite"/>
    </source>
</evidence>
<evidence type="ECO:0000313" key="5">
    <source>
        <dbReference type="EMBL" id="OZS79534.1"/>
    </source>
</evidence>
<sequence length="466" mass="49478">MPKSLPYILSIALVIMLFASPIVLADEQSHTLGGKTVPSLDEAELTSWITGEIAIWSEQAVPGLQASAPNLQVAPEDFQFDVNQSVEQFLEKADVPWYAFWKRNQEVHQPLVVTLSDRLVAAIDADPAYDMNQSIEELKLKASVLSTEPILLVGSSVTTEDMERVGFVNVQTGLPAAELNTVVELLNQKSLPSQEIFSLNEALEQGATPISDQTANFVASMLYITVLQTEFDLVERHSQGVVPSYTTLGLEAMVSAKLNRDLKFKNTFDTPVIIQASNSAGTFLIEFLTLNPDSTTSYEVGSREEIEPKRIERLVADLAYGRERQVETGRSGWRVVTYRTITSDSGSFETQEIVARDYYPPVNEVFEVSAKEPPTPPATGGTTDGTTGGTSGGTTGGTGTDSGTGTGNGTETGSGTGTGSGTDSGSGTGTGTGSGNGSGDGSGNGNGDDTDSDDQDDYDKGGNKIN</sequence>
<dbReference type="Pfam" id="PF04294">
    <property type="entry name" value="VanW"/>
    <property type="match status" value="1"/>
</dbReference>
<dbReference type="EMBL" id="NOKQ01000116">
    <property type="protein sequence ID" value="OZS79534.1"/>
    <property type="molecule type" value="Genomic_DNA"/>
</dbReference>